<evidence type="ECO:0000256" key="7">
    <source>
        <dbReference type="RuleBase" id="RU003357"/>
    </source>
</evidence>
<dbReference type="EMBL" id="JACIEH010000001">
    <property type="protein sequence ID" value="MBB4098258.1"/>
    <property type="molecule type" value="Genomic_DNA"/>
</dbReference>
<evidence type="ECO:0000313" key="10">
    <source>
        <dbReference type="Proteomes" id="UP000557392"/>
    </source>
</evidence>
<dbReference type="Pfam" id="PF07715">
    <property type="entry name" value="Plug"/>
    <property type="match status" value="1"/>
</dbReference>
<dbReference type="SUPFAM" id="SSF56935">
    <property type="entry name" value="Porins"/>
    <property type="match status" value="1"/>
</dbReference>
<dbReference type="AlphaFoldDB" id="A0A7W6NWI4"/>
<comment type="similarity">
    <text evidence="7">Belongs to the TonB-dependent receptor family.</text>
</comment>
<sequence length="1018" mass="111977">MLASVTLSVFALTSPGIEAPAPATGEGYAFPVDILSGPLDGALQDLARQTGIELLFDRAMLRGLRAPRLRGRMTVDAALRTLLGQTDLVHRRAATGAWVVERRPLPEAAPPEELAEPEILVIGRKTQNLDIRRRENDVQPYQVSTRPQIVNAHRNDLEQYFRSRVSANTQMFPNSYSQLGETNSQIDLRGLGTDQTLILVDGRRLPGIPESALAFAQPDLNAIPFHAIERVETLTGTAGGIYGFGALGGVVNVVLRRDLHGLELHGTAGVSTRGDARRVGLEGGFGFSPDQGATNVSVYVAHRWEQALLDGQRNYALQARKFVNALLPDEFSGSGGVQLDSNAVNVFSLFGDEPLVFKPEYGGATIASHTNLPRGFSGTTADMIAALTRESGMTDLTLSDERNASDLGSTPTTTSALFNLRHRFGGGIEAYFDALLLRNRGRFDGLTSDGQVVFSPASAHNPFDNYVWLTFPAPAAPQAYRVTMASDRYTAGLIVPLPHRWNATAEATFGSVRYEAKGGTKGYFPSLGIEDDIGFDPFGDWDTLQRNLASLTLSTAAVQRSRNRYREQSLRLAGPVWRTAAGPTTLTLLAQNRLEKVPGFSIEYLADIYGPDPSYSDYASRTSNTRSLHAEINAPLIAPDARVPLLKGLELQLAARYDDQRFRFSTDPDELDSERRRARFRALAFTAGAKFLPLPWLMLRGSYATGQQPPPLDYLIEFSYTSGRYSLVDPKRSNSWDLNDGGYYLARLSGNPDLKAIRANTLALGMVLNPAAERGPRLSFDYSRIRRTGDLVQLYESTILAHEDAWPERVARLSLTEADRALGYTGGLITMVDSRVMNAGTLDVESVDAKLDWTLPLAGGTLRSYASGTWQIRNTRTEPFNAPEHLAGFRSGPLRWRANGGAEWTIGRSLIGTNIQYFSRYRIAPSDKYLCCATATERLQGSRYVPRQIYVDLYASRRFSLPWAGKDNGFSLDLGLVNIFDTRPPYDAVNAFLGNVPMYSPYGDPRRRRVEIGFNASF</sequence>
<accession>A0A7W6NWI4</accession>
<dbReference type="InterPro" id="IPR036942">
    <property type="entry name" value="Beta-barrel_TonB_sf"/>
</dbReference>
<comment type="subcellular location">
    <subcellularLocation>
        <location evidence="1 7">Cell outer membrane</location>
    </subcellularLocation>
</comment>
<keyword evidence="2" id="KW-0813">Transport</keyword>
<evidence type="ECO:0000259" key="8">
    <source>
        <dbReference type="SMART" id="SM00965"/>
    </source>
</evidence>
<keyword evidence="6" id="KW-0998">Cell outer membrane</keyword>
<proteinExistence type="inferred from homology"/>
<organism evidence="9 10">
    <name type="scientific">Sphingomonas kyeonggiensis</name>
    <dbReference type="NCBI Taxonomy" id="1268553"/>
    <lineage>
        <taxon>Bacteria</taxon>
        <taxon>Pseudomonadati</taxon>
        <taxon>Pseudomonadota</taxon>
        <taxon>Alphaproteobacteria</taxon>
        <taxon>Sphingomonadales</taxon>
        <taxon>Sphingomonadaceae</taxon>
        <taxon>Sphingomonas</taxon>
    </lineage>
</organism>
<keyword evidence="3" id="KW-0406">Ion transport</keyword>
<dbReference type="GO" id="GO:0006826">
    <property type="term" value="P:iron ion transport"/>
    <property type="evidence" value="ECO:0007669"/>
    <property type="project" value="UniProtKB-KW"/>
</dbReference>
<evidence type="ECO:0000256" key="4">
    <source>
        <dbReference type="ARBA" id="ARBA00023004"/>
    </source>
</evidence>
<dbReference type="Pfam" id="PF00593">
    <property type="entry name" value="TonB_dep_Rec_b-barrel"/>
    <property type="match status" value="1"/>
</dbReference>
<dbReference type="InterPro" id="IPR011662">
    <property type="entry name" value="Secretin/TonB_short_N"/>
</dbReference>
<dbReference type="PANTHER" id="PTHR47234">
    <property type="match status" value="1"/>
</dbReference>
<protein>
    <submittedName>
        <fullName evidence="9">Outer membrane receptor protein involved in Fe transport</fullName>
    </submittedName>
</protein>
<dbReference type="InterPro" id="IPR037066">
    <property type="entry name" value="Plug_dom_sf"/>
</dbReference>
<dbReference type="Gene3D" id="2.40.170.20">
    <property type="entry name" value="TonB-dependent receptor, beta-barrel domain"/>
    <property type="match status" value="1"/>
</dbReference>
<evidence type="ECO:0000256" key="1">
    <source>
        <dbReference type="ARBA" id="ARBA00004442"/>
    </source>
</evidence>
<dbReference type="Gene3D" id="3.55.50.30">
    <property type="match status" value="1"/>
</dbReference>
<dbReference type="RefSeq" id="WP_183996560.1">
    <property type="nucleotide sequence ID" value="NZ_JACIEH010000001.1"/>
</dbReference>
<keyword evidence="4" id="KW-0408">Iron</keyword>
<dbReference type="GO" id="GO:0009279">
    <property type="term" value="C:cell outer membrane"/>
    <property type="evidence" value="ECO:0007669"/>
    <property type="project" value="UniProtKB-SubCell"/>
</dbReference>
<keyword evidence="10" id="KW-1185">Reference proteome</keyword>
<dbReference type="PANTHER" id="PTHR47234:SF1">
    <property type="entry name" value="TONB-DEPENDENT RECEPTOR"/>
    <property type="match status" value="1"/>
</dbReference>
<dbReference type="InterPro" id="IPR000531">
    <property type="entry name" value="Beta-barrel_TonB"/>
</dbReference>
<keyword evidence="3" id="KW-0410">Iron transport</keyword>
<evidence type="ECO:0000256" key="5">
    <source>
        <dbReference type="ARBA" id="ARBA00023136"/>
    </source>
</evidence>
<dbReference type="SMART" id="SM00965">
    <property type="entry name" value="STN"/>
    <property type="match status" value="1"/>
</dbReference>
<evidence type="ECO:0000313" key="9">
    <source>
        <dbReference type="EMBL" id="MBB4098258.1"/>
    </source>
</evidence>
<evidence type="ECO:0000256" key="6">
    <source>
        <dbReference type="ARBA" id="ARBA00023237"/>
    </source>
</evidence>
<reference evidence="9 10" key="1">
    <citation type="submission" date="2020-08" db="EMBL/GenBank/DDBJ databases">
        <title>Genomic Encyclopedia of Type Strains, Phase IV (KMG-IV): sequencing the most valuable type-strain genomes for metagenomic binning, comparative biology and taxonomic classification.</title>
        <authorList>
            <person name="Goeker M."/>
        </authorList>
    </citation>
    <scope>NUCLEOTIDE SEQUENCE [LARGE SCALE GENOMIC DNA]</scope>
    <source>
        <strain evidence="9 10">DSM 101806</strain>
    </source>
</reference>
<keyword evidence="7" id="KW-0798">TonB box</keyword>
<keyword evidence="9" id="KW-0675">Receptor</keyword>
<evidence type="ECO:0000256" key="2">
    <source>
        <dbReference type="ARBA" id="ARBA00022448"/>
    </source>
</evidence>
<gene>
    <name evidence="9" type="ORF">GGR46_001791</name>
</gene>
<dbReference type="InterPro" id="IPR012910">
    <property type="entry name" value="Plug_dom"/>
</dbReference>
<dbReference type="Proteomes" id="UP000557392">
    <property type="component" value="Unassembled WGS sequence"/>
</dbReference>
<comment type="caution">
    <text evidence="9">The sequence shown here is derived from an EMBL/GenBank/DDBJ whole genome shotgun (WGS) entry which is preliminary data.</text>
</comment>
<feature type="domain" description="Secretin/TonB short N-terminal" evidence="8">
    <location>
        <begin position="52"/>
        <end position="103"/>
    </location>
</feature>
<evidence type="ECO:0000256" key="3">
    <source>
        <dbReference type="ARBA" id="ARBA00022496"/>
    </source>
</evidence>
<keyword evidence="5 7" id="KW-0472">Membrane</keyword>
<dbReference type="Gene3D" id="2.170.130.10">
    <property type="entry name" value="TonB-dependent receptor, plug domain"/>
    <property type="match status" value="1"/>
</dbReference>
<name>A0A7W6NWI4_9SPHN</name>